<dbReference type="PANTHER" id="PTHR30602:SF12">
    <property type="entry name" value="AMINO-ACID ACETYLTRANSFERASE NAGS1, CHLOROPLASTIC-RELATED"/>
    <property type="match status" value="1"/>
</dbReference>
<dbReference type="AlphaFoldDB" id="A0A157PXL7"/>
<evidence type="ECO:0000256" key="5">
    <source>
        <dbReference type="ARBA" id="ARBA00022679"/>
    </source>
</evidence>
<keyword evidence="4 8" id="KW-0028">Amino-acid biosynthesis</keyword>
<dbReference type="InterPro" id="IPR036393">
    <property type="entry name" value="AceGlu_kinase-like_sf"/>
</dbReference>
<dbReference type="Pfam" id="PF13508">
    <property type="entry name" value="Acetyltransf_7"/>
    <property type="match status" value="1"/>
</dbReference>
<evidence type="ECO:0000256" key="4">
    <source>
        <dbReference type="ARBA" id="ARBA00022605"/>
    </source>
</evidence>
<comment type="pathway">
    <text evidence="1 8">Amino-acid biosynthesis; L-arginine biosynthesis; N(2)-acetyl-L-ornithine from L-glutamate: step 1/4.</text>
</comment>
<dbReference type="Gene3D" id="3.40.630.30">
    <property type="match status" value="1"/>
</dbReference>
<evidence type="ECO:0000256" key="6">
    <source>
        <dbReference type="ARBA" id="ARBA00023315"/>
    </source>
</evidence>
<dbReference type="EMBL" id="LT546645">
    <property type="protein sequence ID" value="SAI73641.1"/>
    <property type="molecule type" value="Genomic_DNA"/>
</dbReference>
<evidence type="ECO:0000313" key="11">
    <source>
        <dbReference type="Proteomes" id="UP000076825"/>
    </source>
</evidence>
<dbReference type="UniPathway" id="UPA00068">
    <property type="reaction ID" value="UER00106"/>
</dbReference>
<dbReference type="GO" id="GO:0005737">
    <property type="term" value="C:cytoplasm"/>
    <property type="evidence" value="ECO:0007669"/>
    <property type="project" value="UniProtKB-SubCell"/>
</dbReference>
<dbReference type="CDD" id="cd04301">
    <property type="entry name" value="NAT_SF"/>
    <property type="match status" value="1"/>
</dbReference>
<keyword evidence="6 8" id="KW-0012">Acyltransferase</keyword>
<dbReference type="STRING" id="123899.SAMEA3906487_03788"/>
<dbReference type="Proteomes" id="UP000076825">
    <property type="component" value="Chromosome 1"/>
</dbReference>
<dbReference type="EC" id="2.3.1.1" evidence="8"/>
<gene>
    <name evidence="8 10" type="primary">argA</name>
    <name evidence="10" type="ORF">SAMEA3906487_03788</name>
</gene>
<keyword evidence="11" id="KW-1185">Reference proteome</keyword>
<dbReference type="GO" id="GO:0006526">
    <property type="term" value="P:L-arginine biosynthetic process"/>
    <property type="evidence" value="ECO:0007669"/>
    <property type="project" value="UniProtKB-UniRule"/>
</dbReference>
<dbReference type="NCBIfam" id="NF003641">
    <property type="entry name" value="PRK05279.1"/>
    <property type="match status" value="1"/>
</dbReference>
<proteinExistence type="inferred from homology"/>
<evidence type="ECO:0000313" key="10">
    <source>
        <dbReference type="EMBL" id="SAI73641.1"/>
    </source>
</evidence>
<dbReference type="PATRIC" id="fig|123899.6.peg.3787"/>
<reference evidence="10 11" key="1">
    <citation type="submission" date="2016-04" db="EMBL/GenBank/DDBJ databases">
        <authorList>
            <consortium name="Pathogen Informatics"/>
        </authorList>
    </citation>
    <scope>NUCLEOTIDE SEQUENCE [LARGE SCALE GENOMIC DNA]</scope>
    <source>
        <strain evidence="10 11">H044680328</strain>
    </source>
</reference>
<dbReference type="GeneID" id="56588982"/>
<dbReference type="NCBIfam" id="TIGR01890">
    <property type="entry name" value="N-Ac-Glu-synth"/>
    <property type="match status" value="1"/>
</dbReference>
<comment type="similarity">
    <text evidence="2 8">Belongs to the acetyltransferase family. ArgA subfamily.</text>
</comment>
<dbReference type="PANTHER" id="PTHR30602">
    <property type="entry name" value="AMINO-ACID ACETYLTRANSFERASE"/>
    <property type="match status" value="1"/>
</dbReference>
<dbReference type="SUPFAM" id="SSF53633">
    <property type="entry name" value="Carbamate kinase-like"/>
    <property type="match status" value="1"/>
</dbReference>
<organism evidence="10 11">
    <name type="scientific">Bordetella trematum</name>
    <dbReference type="NCBI Taxonomy" id="123899"/>
    <lineage>
        <taxon>Bacteria</taxon>
        <taxon>Pseudomonadati</taxon>
        <taxon>Pseudomonadota</taxon>
        <taxon>Betaproteobacteria</taxon>
        <taxon>Burkholderiales</taxon>
        <taxon>Alcaligenaceae</taxon>
        <taxon>Bordetella</taxon>
    </lineage>
</organism>
<dbReference type="SUPFAM" id="SSF55729">
    <property type="entry name" value="Acyl-CoA N-acyltransferases (Nat)"/>
    <property type="match status" value="1"/>
</dbReference>
<evidence type="ECO:0000256" key="8">
    <source>
        <dbReference type="HAMAP-Rule" id="MF_01105"/>
    </source>
</evidence>
<dbReference type="PROSITE" id="PS51186">
    <property type="entry name" value="GNAT"/>
    <property type="match status" value="1"/>
</dbReference>
<dbReference type="CDD" id="cd04237">
    <property type="entry name" value="AAK_NAGS-ABP"/>
    <property type="match status" value="1"/>
</dbReference>
<dbReference type="Pfam" id="PF00696">
    <property type="entry name" value="AA_kinase"/>
    <property type="match status" value="1"/>
</dbReference>
<evidence type="ECO:0000256" key="7">
    <source>
        <dbReference type="ARBA" id="ARBA00048372"/>
    </source>
</evidence>
<sequence length="451" mass="49087">MPDLEDDTFSALEAPEFAPAQFVRWFREVAPYVHAFRGKTFVVAFGGELVQAGALNALVQDLSLLSALGVHLVLVHGSRPQVNEQLSLKGYSQQFGRGMAPTDAAALECAKEAAGELRLDIEAAFSQGLPNTPMSNSHVRIISGNFVMARPAGVIEGVDYKHTGHVRKIDVEALKFAIERGSIVLLSPLGFSPTGEAFNLAMEDLATSVAVALRAEKLIFLSGADGVHDEDGSVDTELARIDADALLSKGELDEDTAFFLRHASLAVKRGVARAHLVPYSLDGSVLLEIFTHDGVGTMVVEDKLDDLRPATLDDVGALLSLIEPLEADGTLVPRPRGVIERDVEHFTVLEHDGVIYGCAALYPYPEDHMAEMACLIVHPEWQSTGEGDLLLRHMEARARATGARRLFVLTTRTSHWFMKRGFVQGGISDLPPTKQASYNRTRNSLIFIKKL</sequence>
<accession>A0A157PXL7</accession>
<comment type="subcellular location">
    <subcellularLocation>
        <location evidence="8">Cytoplasm</location>
    </subcellularLocation>
</comment>
<comment type="catalytic activity">
    <reaction evidence="7 8">
        <text>L-glutamate + acetyl-CoA = N-acetyl-L-glutamate + CoA + H(+)</text>
        <dbReference type="Rhea" id="RHEA:24292"/>
        <dbReference type="ChEBI" id="CHEBI:15378"/>
        <dbReference type="ChEBI" id="CHEBI:29985"/>
        <dbReference type="ChEBI" id="CHEBI:44337"/>
        <dbReference type="ChEBI" id="CHEBI:57287"/>
        <dbReference type="ChEBI" id="CHEBI:57288"/>
        <dbReference type="EC" id="2.3.1.1"/>
    </reaction>
</comment>
<dbReference type="InterPro" id="IPR033719">
    <property type="entry name" value="NAGS_kin"/>
</dbReference>
<protein>
    <recommendedName>
        <fullName evidence="8">Amino-acid acetyltransferase</fullName>
        <ecNumber evidence="8">2.3.1.1</ecNumber>
    </recommendedName>
    <alternativeName>
        <fullName evidence="8">N-acetylglutamate synthase</fullName>
        <shortName evidence="8">AGS</shortName>
        <shortName evidence="8">NAGS</shortName>
    </alternativeName>
</protein>
<evidence type="ECO:0000256" key="1">
    <source>
        <dbReference type="ARBA" id="ARBA00004925"/>
    </source>
</evidence>
<dbReference type="KEGG" id="btrm:SAMEA390648703788"/>
<dbReference type="eggNOG" id="COG0548">
    <property type="taxonomic scope" value="Bacteria"/>
</dbReference>
<dbReference type="eggNOG" id="COG1246">
    <property type="taxonomic scope" value="Bacteria"/>
</dbReference>
<dbReference type="RefSeq" id="WP_025512339.1">
    <property type="nucleotide sequence ID" value="NZ_CP016340.1"/>
</dbReference>
<feature type="domain" description="N-acetyltransferase" evidence="9">
    <location>
        <begin position="305"/>
        <end position="451"/>
    </location>
</feature>
<dbReference type="InterPro" id="IPR010167">
    <property type="entry name" value="NH2A_AcTrfase"/>
</dbReference>
<dbReference type="Gene3D" id="3.40.1160.10">
    <property type="entry name" value="Acetylglutamate kinase-like"/>
    <property type="match status" value="1"/>
</dbReference>
<dbReference type="PIRSF" id="PIRSF000423">
    <property type="entry name" value="ArgA"/>
    <property type="match status" value="1"/>
</dbReference>
<evidence type="ECO:0000256" key="2">
    <source>
        <dbReference type="ARBA" id="ARBA00009145"/>
    </source>
</evidence>
<comment type="miscellaneous">
    <text evidence="8">In bacteria which possess the bifunctional enzyme ornithine acetyltransferase/N-acetylglutamate synthase (ArgJ), ArgA fulfills an anaplerotic role.</text>
</comment>
<dbReference type="GO" id="GO:0004042">
    <property type="term" value="F:L-glutamate N-acetyltransferase activity"/>
    <property type="evidence" value="ECO:0007669"/>
    <property type="project" value="UniProtKB-UniRule"/>
</dbReference>
<dbReference type="HAMAP" id="MF_01105">
    <property type="entry name" value="N_acetyl_glu_synth"/>
    <property type="match status" value="1"/>
</dbReference>
<dbReference type="InterPro" id="IPR016181">
    <property type="entry name" value="Acyl_CoA_acyltransferase"/>
</dbReference>
<dbReference type="InterPro" id="IPR000182">
    <property type="entry name" value="GNAT_dom"/>
</dbReference>
<dbReference type="InterPro" id="IPR001048">
    <property type="entry name" value="Asp/Glu/Uridylate_kinase"/>
</dbReference>
<keyword evidence="8" id="KW-0963">Cytoplasm</keyword>
<name>A0A157PXL7_9BORD</name>
<keyword evidence="5 8" id="KW-0808">Transferase</keyword>
<evidence type="ECO:0000259" key="9">
    <source>
        <dbReference type="PROSITE" id="PS51186"/>
    </source>
</evidence>
<dbReference type="OrthoDB" id="9802238at2"/>
<evidence type="ECO:0000256" key="3">
    <source>
        <dbReference type="ARBA" id="ARBA00022571"/>
    </source>
</evidence>
<keyword evidence="3 8" id="KW-0055">Arginine biosynthesis</keyword>